<keyword evidence="1" id="KW-0805">Transcription regulation</keyword>
<gene>
    <name evidence="6" type="ORF">COB13_10410</name>
</gene>
<sequence>MQQQEMPVLPAIKITAPNMTPTLQKIAAFIEEKPSETTLMSVDELADNIGVSVASIYRFCKEMKFKTFSYLKLAIAKELASTRHIAPENIEGRSSIGTLFNEYTNCLDQTKDFLETSQLLAASELIYSGRRIFIIGIGASSAAATFLHYKLLRAGIASHRPPDMHLATMLVTSGHEGDLLIVFSASGATKDVVDLATLAKKMNMPMIGITSYLNNPVEKLSTFHFVAVSADTPISSGSGSSVINQLAVADAIYETLYARKEPIRDRIETSTDSVISKHL</sequence>
<protein>
    <recommendedName>
        <fullName evidence="7">RpiR family transcriptional regulator</fullName>
    </recommendedName>
</protein>
<dbReference type="Gene3D" id="1.10.10.10">
    <property type="entry name" value="Winged helix-like DNA-binding domain superfamily/Winged helix DNA-binding domain"/>
    <property type="match status" value="1"/>
</dbReference>
<reference evidence="6" key="2">
    <citation type="journal article" date="2018" name="ISME J.">
        <title>A dynamic microbial community with high functional redundancy inhabits the cold, oxic subseafloor aquifer.</title>
        <authorList>
            <person name="Tully B.J."/>
            <person name="Wheat C.G."/>
            <person name="Glazer B.T."/>
            <person name="Huber J.A."/>
        </authorList>
    </citation>
    <scope>NUCLEOTIDE SEQUENCE</scope>
    <source>
        <strain evidence="6">NORP83</strain>
    </source>
</reference>
<comment type="caution">
    <text evidence="6">The sequence shown here is derived from an EMBL/GenBank/DDBJ whole genome shotgun (WGS) entry which is preliminary data.</text>
</comment>
<dbReference type="CDD" id="cd05013">
    <property type="entry name" value="SIS_RpiR"/>
    <property type="match status" value="1"/>
</dbReference>
<dbReference type="GO" id="GO:0097367">
    <property type="term" value="F:carbohydrate derivative binding"/>
    <property type="evidence" value="ECO:0007669"/>
    <property type="project" value="InterPro"/>
</dbReference>
<dbReference type="PROSITE" id="PS51464">
    <property type="entry name" value="SIS"/>
    <property type="match status" value="1"/>
</dbReference>
<dbReference type="InterPro" id="IPR036388">
    <property type="entry name" value="WH-like_DNA-bd_sf"/>
</dbReference>
<dbReference type="InterPro" id="IPR000281">
    <property type="entry name" value="HTH_RpiR"/>
</dbReference>
<dbReference type="Pfam" id="PF01380">
    <property type="entry name" value="SIS"/>
    <property type="match status" value="1"/>
</dbReference>
<dbReference type="PROSITE" id="PS51071">
    <property type="entry name" value="HTH_RPIR"/>
    <property type="match status" value="1"/>
</dbReference>
<dbReference type="Pfam" id="PF01418">
    <property type="entry name" value="HTH_6"/>
    <property type="match status" value="1"/>
</dbReference>
<dbReference type="PANTHER" id="PTHR30514:SF1">
    <property type="entry name" value="HTH-TYPE TRANSCRIPTIONAL REGULATOR HEXR-RELATED"/>
    <property type="match status" value="1"/>
</dbReference>
<feature type="domain" description="SIS" evidence="5">
    <location>
        <begin position="122"/>
        <end position="262"/>
    </location>
</feature>
<keyword evidence="3" id="KW-0804">Transcription</keyword>
<dbReference type="InterPro" id="IPR001347">
    <property type="entry name" value="SIS_dom"/>
</dbReference>
<dbReference type="GO" id="GO:0003700">
    <property type="term" value="F:DNA-binding transcription factor activity"/>
    <property type="evidence" value="ECO:0007669"/>
    <property type="project" value="InterPro"/>
</dbReference>
<reference key="1">
    <citation type="submission" date="2017-08" db="EMBL/GenBank/DDBJ databases">
        <title>A dynamic microbial community with high functional redundancy inhabits the cold, oxic subseafloor aquifer.</title>
        <authorList>
            <person name="Tully B.J."/>
            <person name="Wheat C.G."/>
            <person name="Glazer B.T."/>
            <person name="Huber J.A."/>
        </authorList>
    </citation>
    <scope>NUCLEOTIDE SEQUENCE [LARGE SCALE GENOMIC DNA]</scope>
</reference>
<dbReference type="AlphaFoldDB" id="A0A2A4YZV9"/>
<dbReference type="Gene3D" id="3.40.50.10490">
    <property type="entry name" value="Glucose-6-phosphate isomerase like protein, domain 1"/>
    <property type="match status" value="1"/>
</dbReference>
<evidence type="ECO:0000256" key="1">
    <source>
        <dbReference type="ARBA" id="ARBA00023015"/>
    </source>
</evidence>
<dbReference type="InterPro" id="IPR046348">
    <property type="entry name" value="SIS_dom_sf"/>
</dbReference>
<feature type="domain" description="HTH rpiR-type" evidence="4">
    <location>
        <begin position="6"/>
        <end position="82"/>
    </location>
</feature>
<dbReference type="GO" id="GO:1901135">
    <property type="term" value="P:carbohydrate derivative metabolic process"/>
    <property type="evidence" value="ECO:0007669"/>
    <property type="project" value="InterPro"/>
</dbReference>
<evidence type="ECO:0000259" key="5">
    <source>
        <dbReference type="PROSITE" id="PS51464"/>
    </source>
</evidence>
<evidence type="ECO:0000256" key="2">
    <source>
        <dbReference type="ARBA" id="ARBA00023125"/>
    </source>
</evidence>
<accession>A0A2A4YZV9</accession>
<keyword evidence="2" id="KW-0238">DNA-binding</keyword>
<evidence type="ECO:0008006" key="7">
    <source>
        <dbReference type="Google" id="ProtNLM"/>
    </source>
</evidence>
<dbReference type="GO" id="GO:0003677">
    <property type="term" value="F:DNA binding"/>
    <property type="evidence" value="ECO:0007669"/>
    <property type="project" value="UniProtKB-KW"/>
</dbReference>
<dbReference type="InterPro" id="IPR035472">
    <property type="entry name" value="RpiR-like_SIS"/>
</dbReference>
<evidence type="ECO:0000313" key="6">
    <source>
        <dbReference type="EMBL" id="PCJ00419.1"/>
    </source>
</evidence>
<evidence type="ECO:0000259" key="4">
    <source>
        <dbReference type="PROSITE" id="PS51071"/>
    </source>
</evidence>
<dbReference type="PANTHER" id="PTHR30514">
    <property type="entry name" value="GLUCOKINASE"/>
    <property type="match status" value="1"/>
</dbReference>
<dbReference type="InterPro" id="IPR009057">
    <property type="entry name" value="Homeodomain-like_sf"/>
</dbReference>
<dbReference type="SUPFAM" id="SSF53697">
    <property type="entry name" value="SIS domain"/>
    <property type="match status" value="1"/>
</dbReference>
<proteinExistence type="predicted"/>
<dbReference type="SUPFAM" id="SSF46689">
    <property type="entry name" value="Homeodomain-like"/>
    <property type="match status" value="1"/>
</dbReference>
<dbReference type="EMBL" id="NVUS01000012">
    <property type="protein sequence ID" value="PCJ00419.1"/>
    <property type="molecule type" value="Genomic_DNA"/>
</dbReference>
<evidence type="ECO:0000256" key="3">
    <source>
        <dbReference type="ARBA" id="ARBA00023163"/>
    </source>
</evidence>
<name>A0A2A4YZV9_9PROT</name>
<dbReference type="InterPro" id="IPR047640">
    <property type="entry name" value="RpiR-like"/>
</dbReference>
<organism evidence="6">
    <name type="scientific">OCS116 cluster bacterium</name>
    <dbReference type="NCBI Taxonomy" id="2030921"/>
    <lineage>
        <taxon>Bacteria</taxon>
        <taxon>Pseudomonadati</taxon>
        <taxon>Pseudomonadota</taxon>
        <taxon>Alphaproteobacteria</taxon>
        <taxon>OCS116 cluster</taxon>
    </lineage>
</organism>